<dbReference type="PANTHER" id="PTHR47723">
    <property type="entry name" value="OS05G0353850 PROTEIN"/>
    <property type="match status" value="1"/>
</dbReference>
<reference evidence="3 4" key="1">
    <citation type="journal article" date="2023" name="G3 (Bethesda)">
        <title>A haplotype-resolved chromosome-scale genome for Quercus rubra L. provides insights into the genetics of adaptive traits for red oak species.</title>
        <authorList>
            <person name="Kapoor B."/>
            <person name="Jenkins J."/>
            <person name="Schmutz J."/>
            <person name="Zhebentyayeva T."/>
            <person name="Kuelheim C."/>
            <person name="Coggeshall M."/>
            <person name="Heim C."/>
            <person name="Lasky J.R."/>
            <person name="Leites L."/>
            <person name="Islam-Faridi N."/>
            <person name="Romero-Severson J."/>
            <person name="DeLeo V.L."/>
            <person name="Lucas S.M."/>
            <person name="Lazic D."/>
            <person name="Gailing O."/>
            <person name="Carlson J."/>
            <person name="Staton M."/>
        </authorList>
    </citation>
    <scope>NUCLEOTIDE SEQUENCE [LARGE SCALE GENOMIC DNA]</scope>
    <source>
        <strain evidence="3">Pseudo-F2</strain>
    </source>
</reference>
<dbReference type="AlphaFoldDB" id="A0AAN7I6F5"/>
<dbReference type="Pfam" id="PF13966">
    <property type="entry name" value="zf-RVT"/>
    <property type="match status" value="1"/>
</dbReference>
<sequence length="203" mass="23297">MFLWQCFHRSIPTREVLNKRGLNIPPCYPLCNDGVESIIHTLRDCRHARDFWNSFPPLIQSNPFYGANLLMWLRINYTSHLHSSVGITWSTLFTFGVWCLWIRRNCFIFRNQHNKKNLMAETIAKASEFAFLGVNEGHHCSLTTIQVRWLPPPKHWFKLNSDGSSLGNPGKASGGGLIHNHHREWVCGYSRAIGHTTSVAAKL</sequence>
<protein>
    <recommendedName>
        <fullName evidence="2">Reverse transcriptase zinc-binding domain-containing protein</fullName>
    </recommendedName>
</protein>
<feature type="transmembrane region" description="Helical" evidence="1">
    <location>
        <begin position="81"/>
        <end position="102"/>
    </location>
</feature>
<dbReference type="InterPro" id="IPR044730">
    <property type="entry name" value="RNase_H-like_dom_plant"/>
</dbReference>
<dbReference type="CDD" id="cd06222">
    <property type="entry name" value="RNase_H_like"/>
    <property type="match status" value="1"/>
</dbReference>
<dbReference type="SUPFAM" id="SSF53098">
    <property type="entry name" value="Ribonuclease H-like"/>
    <property type="match status" value="1"/>
</dbReference>
<organism evidence="3 4">
    <name type="scientific">Quercus rubra</name>
    <name type="common">Northern red oak</name>
    <name type="synonym">Quercus borealis</name>
    <dbReference type="NCBI Taxonomy" id="3512"/>
    <lineage>
        <taxon>Eukaryota</taxon>
        <taxon>Viridiplantae</taxon>
        <taxon>Streptophyta</taxon>
        <taxon>Embryophyta</taxon>
        <taxon>Tracheophyta</taxon>
        <taxon>Spermatophyta</taxon>
        <taxon>Magnoliopsida</taxon>
        <taxon>eudicotyledons</taxon>
        <taxon>Gunneridae</taxon>
        <taxon>Pentapetalae</taxon>
        <taxon>rosids</taxon>
        <taxon>fabids</taxon>
        <taxon>Fagales</taxon>
        <taxon>Fagaceae</taxon>
        <taxon>Quercus</taxon>
    </lineage>
</organism>
<evidence type="ECO:0000256" key="1">
    <source>
        <dbReference type="SAM" id="Phobius"/>
    </source>
</evidence>
<comment type="caution">
    <text evidence="3">The sequence shown here is derived from an EMBL/GenBank/DDBJ whole genome shotgun (WGS) entry which is preliminary data.</text>
</comment>
<dbReference type="Proteomes" id="UP001324115">
    <property type="component" value="Unassembled WGS sequence"/>
</dbReference>
<proteinExistence type="predicted"/>
<keyword evidence="1" id="KW-0472">Membrane</keyword>
<dbReference type="InterPro" id="IPR012337">
    <property type="entry name" value="RNaseH-like_sf"/>
</dbReference>
<gene>
    <name evidence="3" type="ORF">RGQ29_004667</name>
</gene>
<evidence type="ECO:0000259" key="2">
    <source>
        <dbReference type="Pfam" id="PF13966"/>
    </source>
</evidence>
<name>A0AAN7I6F5_QUERU</name>
<keyword evidence="1" id="KW-0812">Transmembrane</keyword>
<feature type="domain" description="Reverse transcriptase zinc-binding" evidence="2">
    <location>
        <begin position="1"/>
        <end position="52"/>
    </location>
</feature>
<keyword evidence="4" id="KW-1185">Reference proteome</keyword>
<evidence type="ECO:0000313" key="3">
    <source>
        <dbReference type="EMBL" id="KAK4561903.1"/>
    </source>
</evidence>
<dbReference type="PANTHER" id="PTHR47723:SF19">
    <property type="entry name" value="POLYNUCLEOTIDYL TRANSFERASE, RIBONUCLEASE H-LIKE SUPERFAMILY PROTEIN"/>
    <property type="match status" value="1"/>
</dbReference>
<evidence type="ECO:0000313" key="4">
    <source>
        <dbReference type="Proteomes" id="UP001324115"/>
    </source>
</evidence>
<accession>A0AAN7I6F5</accession>
<dbReference type="InterPro" id="IPR026960">
    <property type="entry name" value="RVT-Znf"/>
</dbReference>
<dbReference type="InterPro" id="IPR053151">
    <property type="entry name" value="RNase_H-like"/>
</dbReference>
<dbReference type="EMBL" id="JAXUIC010000011">
    <property type="protein sequence ID" value="KAK4561903.1"/>
    <property type="molecule type" value="Genomic_DNA"/>
</dbReference>
<keyword evidence="1" id="KW-1133">Transmembrane helix</keyword>